<reference evidence="2 3" key="1">
    <citation type="submission" date="2013-09" db="EMBL/GenBank/DDBJ databases">
        <title>Corchorus capsularis genome sequencing.</title>
        <authorList>
            <person name="Alam M."/>
            <person name="Haque M.S."/>
            <person name="Islam M.S."/>
            <person name="Emdad E.M."/>
            <person name="Islam M.M."/>
            <person name="Ahmed B."/>
            <person name="Halim A."/>
            <person name="Hossen Q.M.M."/>
            <person name="Hossain M.Z."/>
            <person name="Ahmed R."/>
            <person name="Khan M.M."/>
            <person name="Islam R."/>
            <person name="Rashid M.M."/>
            <person name="Khan S.A."/>
            <person name="Rahman M.S."/>
            <person name="Alam M."/>
        </authorList>
    </citation>
    <scope>NUCLEOTIDE SEQUENCE [LARGE SCALE GENOMIC DNA]</scope>
    <source>
        <strain evidence="3">cv. CVL-1</strain>
        <tissue evidence="2">Whole seedling</tissue>
    </source>
</reference>
<proteinExistence type="predicted"/>
<comment type="caution">
    <text evidence="2">The sequence shown here is derived from an EMBL/GenBank/DDBJ whole genome shotgun (WGS) entry which is preliminary data.</text>
</comment>
<dbReference type="Pfam" id="PF03004">
    <property type="entry name" value="Transposase_24"/>
    <property type="match status" value="1"/>
</dbReference>
<dbReference type="InterPro" id="IPR004252">
    <property type="entry name" value="Probable_transposase_24"/>
</dbReference>
<organism evidence="2 3">
    <name type="scientific">Corchorus capsularis</name>
    <name type="common">Jute</name>
    <dbReference type="NCBI Taxonomy" id="210143"/>
    <lineage>
        <taxon>Eukaryota</taxon>
        <taxon>Viridiplantae</taxon>
        <taxon>Streptophyta</taxon>
        <taxon>Embryophyta</taxon>
        <taxon>Tracheophyta</taxon>
        <taxon>Spermatophyta</taxon>
        <taxon>Magnoliopsida</taxon>
        <taxon>eudicotyledons</taxon>
        <taxon>Gunneridae</taxon>
        <taxon>Pentapetalae</taxon>
        <taxon>rosids</taxon>
        <taxon>malvids</taxon>
        <taxon>Malvales</taxon>
        <taxon>Malvaceae</taxon>
        <taxon>Grewioideae</taxon>
        <taxon>Apeibeae</taxon>
        <taxon>Corchorus</taxon>
    </lineage>
</organism>
<gene>
    <name evidence="2" type="ORF">CCACVL1_29829</name>
</gene>
<dbReference type="OrthoDB" id="1252236at2759"/>
<feature type="region of interest" description="Disordered" evidence="1">
    <location>
        <begin position="1"/>
        <end position="84"/>
    </location>
</feature>
<feature type="region of interest" description="Disordered" evidence="1">
    <location>
        <begin position="300"/>
        <end position="367"/>
    </location>
</feature>
<evidence type="ECO:0000313" key="3">
    <source>
        <dbReference type="Proteomes" id="UP000188268"/>
    </source>
</evidence>
<feature type="compositionally biased region" description="Polar residues" evidence="1">
    <location>
        <begin position="12"/>
        <end position="35"/>
    </location>
</feature>
<feature type="compositionally biased region" description="Polar residues" evidence="1">
    <location>
        <begin position="331"/>
        <end position="340"/>
    </location>
</feature>
<dbReference type="OMA" id="WIIDEIW"/>
<name>A0A1R3FZZ9_COCAP</name>
<evidence type="ECO:0000256" key="1">
    <source>
        <dbReference type="SAM" id="MobiDB-lite"/>
    </source>
</evidence>
<feature type="compositionally biased region" description="Acidic residues" evidence="1">
    <location>
        <begin position="57"/>
        <end position="77"/>
    </location>
</feature>
<dbReference type="EMBL" id="AWWV01015839">
    <property type="protein sequence ID" value="OMO51376.1"/>
    <property type="molecule type" value="Genomic_DNA"/>
</dbReference>
<dbReference type="Proteomes" id="UP000188268">
    <property type="component" value="Unassembled WGS sequence"/>
</dbReference>
<protein>
    <submittedName>
        <fullName evidence="2">Transposase, Ptta/En/Spm, plant</fullName>
    </submittedName>
</protein>
<accession>A0A1R3FZZ9</accession>
<feature type="compositionally biased region" description="Polar residues" evidence="1">
    <location>
        <begin position="354"/>
        <end position="367"/>
    </location>
</feature>
<sequence length="367" mass="41944">MARQPISCPSRGRTTSGGVARSTPQSGSRGLTNLDTAVLLPAHVPPPTHGVPHVNSEEEENSLMNDNQDDMEEDEVEQSQHPQSQIEKITITSVDVRTKTVLKYVKRIIMKYYTDAWSCWSEMSAEGKQCYWSNFKAIFIWARDEEGLIRKKYNTRASRWLKNAIHRVRKNDKKPDWIIDEIWVKLKTKWATEDFQKLCQKNKDNRHSKAIGSTTEKDRPIKAVEVFKKIYLREDGTWKEDRARIAHEKFLKTCEERLAQEGEGAQINDDLLWWELASQNRGFGLGNLVEDFQPLLSQPAQSSISQQSDPKMDEVISVSLPSLPPELQARTMESASNAIHTSEDVDQPDVATQKEPSPQQQPTTNQE</sequence>
<dbReference type="AlphaFoldDB" id="A0A1R3FZZ9"/>
<keyword evidence="3" id="KW-1185">Reference proteome</keyword>
<dbReference type="Gramene" id="OMO51376">
    <property type="protein sequence ID" value="OMO51376"/>
    <property type="gene ID" value="CCACVL1_29829"/>
</dbReference>
<evidence type="ECO:0000313" key="2">
    <source>
        <dbReference type="EMBL" id="OMO51376.1"/>
    </source>
</evidence>